<organism evidence="3 4">
    <name type="scientific">Candida boidinii</name>
    <name type="common">Yeast</name>
    <dbReference type="NCBI Taxonomy" id="5477"/>
    <lineage>
        <taxon>Eukaryota</taxon>
        <taxon>Fungi</taxon>
        <taxon>Dikarya</taxon>
        <taxon>Ascomycota</taxon>
        <taxon>Saccharomycotina</taxon>
        <taxon>Pichiomycetes</taxon>
        <taxon>Pichiales</taxon>
        <taxon>Pichiaceae</taxon>
        <taxon>Ogataea</taxon>
        <taxon>Ogataea/Candida clade</taxon>
    </lineage>
</organism>
<protein>
    <submittedName>
        <fullName evidence="3">Unnamed protein product</fullName>
    </submittedName>
</protein>
<dbReference type="EMBL" id="BSXN01002202">
    <property type="protein sequence ID" value="GME75895.1"/>
    <property type="molecule type" value="Genomic_DNA"/>
</dbReference>
<keyword evidence="4" id="KW-1185">Reference proteome</keyword>
<comment type="caution">
    <text evidence="3">The sequence shown here is derived from an EMBL/GenBank/DDBJ whole genome shotgun (WGS) entry which is preliminary data.</text>
</comment>
<evidence type="ECO:0000313" key="4">
    <source>
        <dbReference type="Proteomes" id="UP001165120"/>
    </source>
</evidence>
<accession>A0A9W6T323</accession>
<dbReference type="Proteomes" id="UP001165120">
    <property type="component" value="Unassembled WGS sequence"/>
</dbReference>
<keyword evidence="2" id="KW-0732">Signal</keyword>
<keyword evidence="1" id="KW-1133">Transmembrane helix</keyword>
<evidence type="ECO:0000256" key="2">
    <source>
        <dbReference type="SAM" id="SignalP"/>
    </source>
</evidence>
<dbReference type="PANTHER" id="PTHR40368">
    <property type="entry name" value="YALI0F14399P"/>
    <property type="match status" value="1"/>
</dbReference>
<reference evidence="3" key="1">
    <citation type="submission" date="2023-04" db="EMBL/GenBank/DDBJ databases">
        <title>Candida boidinii NBRC 10035.</title>
        <authorList>
            <person name="Ichikawa N."/>
            <person name="Sato H."/>
            <person name="Tonouchi N."/>
        </authorList>
    </citation>
    <scope>NUCLEOTIDE SEQUENCE</scope>
    <source>
        <strain evidence="3">NBRC 10035</strain>
    </source>
</reference>
<evidence type="ECO:0000313" key="3">
    <source>
        <dbReference type="EMBL" id="GME75895.1"/>
    </source>
</evidence>
<proteinExistence type="predicted"/>
<feature type="chain" id="PRO_5040810215" evidence="2">
    <location>
        <begin position="16"/>
        <end position="289"/>
    </location>
</feature>
<feature type="signal peptide" evidence="2">
    <location>
        <begin position="1"/>
        <end position="15"/>
    </location>
</feature>
<keyword evidence="1" id="KW-0472">Membrane</keyword>
<evidence type="ECO:0000256" key="1">
    <source>
        <dbReference type="SAM" id="Phobius"/>
    </source>
</evidence>
<gene>
    <name evidence="3" type="ORF">Cboi02_000497000</name>
</gene>
<dbReference type="AlphaFoldDB" id="A0A9W6T323"/>
<dbReference type="PANTHER" id="PTHR40368:SF1">
    <property type="entry name" value="YALI0F14399P"/>
    <property type="match status" value="1"/>
</dbReference>
<keyword evidence="1" id="KW-0812">Transmembrane</keyword>
<sequence length="289" mass="32260">MVSLSKLVLTYMAFGQSMVSAAGKSQWYPPIDDEEGIQRLTTEYSKGQKIPLSCISRQIDNGEHKFDSNGNIMYSEFPRCLETGEPLTFKYGVNEDIKCSVKLNDELYHLFQLYVHEDAPFSCRLPIIPRQEYYVPLSLSFRGHVAESHIDVDPTLNVINVLPENGFGSIISSVGWSSGTNTTRVVIGDTLPIQLAIRWLESANVVTDVESKDQVKGYGEYYPSGFYKLPNVIGGYSLFSLIVFCLSTLVISVSIVILVLYNRMNKKIIKELGYRPGASGNELGLNKSD</sequence>
<name>A0A9W6T323_CANBO</name>
<feature type="transmembrane region" description="Helical" evidence="1">
    <location>
        <begin position="238"/>
        <end position="261"/>
    </location>
</feature>